<dbReference type="KEGG" id="cmb:CSW64_06495"/>
<organism evidence="1 2">
    <name type="scientific">Caulobacter mirabilis</name>
    <dbReference type="NCBI Taxonomy" id="69666"/>
    <lineage>
        <taxon>Bacteria</taxon>
        <taxon>Pseudomonadati</taxon>
        <taxon>Pseudomonadota</taxon>
        <taxon>Alphaproteobacteria</taxon>
        <taxon>Caulobacterales</taxon>
        <taxon>Caulobacteraceae</taxon>
        <taxon>Caulobacter</taxon>
    </lineage>
</organism>
<keyword evidence="2" id="KW-1185">Reference proteome</keyword>
<dbReference type="RefSeq" id="WP_172448483.1">
    <property type="nucleotide sequence ID" value="NZ_CP024201.1"/>
</dbReference>
<evidence type="ECO:0000313" key="1">
    <source>
        <dbReference type="EMBL" id="ATQ42089.1"/>
    </source>
</evidence>
<evidence type="ECO:0000313" key="2">
    <source>
        <dbReference type="Proteomes" id="UP000228945"/>
    </source>
</evidence>
<dbReference type="EMBL" id="CP024201">
    <property type="protein sequence ID" value="ATQ42089.1"/>
    <property type="molecule type" value="Genomic_DNA"/>
</dbReference>
<sequence length="168" mass="18655">MSGKSLLTLMAEDRVWCSGWRDKDQSCEDVAFLEVKGKEVSQTSRFRMLSDPDVQLVVRETLKLEGGSLCSTFRFSALEAIVLRDGEPAQPAEALPLLAAMAEAMADFEGKKACEAYTRNNETGEVHGRVTLDGEHAPEFDSIYRLIAPDTRIKLRPMIDEPESTTIT</sequence>
<name>A0A2D2AVP6_9CAUL</name>
<accession>A0A2D2AVP6</accession>
<reference evidence="1 2" key="1">
    <citation type="submission" date="2017-10" db="EMBL/GenBank/DDBJ databases">
        <title>Genome sequence of Caulobacter mirabilis FWC38.</title>
        <authorList>
            <person name="Fiebig A."/>
            <person name="Crosson S."/>
        </authorList>
    </citation>
    <scope>NUCLEOTIDE SEQUENCE [LARGE SCALE GENOMIC DNA]</scope>
    <source>
        <strain evidence="1 2">FWC 38</strain>
    </source>
</reference>
<protein>
    <submittedName>
        <fullName evidence="1">Uncharacterized protein</fullName>
    </submittedName>
</protein>
<dbReference type="Proteomes" id="UP000228945">
    <property type="component" value="Chromosome"/>
</dbReference>
<gene>
    <name evidence="1" type="ORF">CSW64_06495</name>
</gene>
<dbReference type="AlphaFoldDB" id="A0A2D2AVP6"/>
<proteinExistence type="predicted"/>